<proteinExistence type="predicted"/>
<keyword evidence="2" id="KW-0677">Repeat</keyword>
<evidence type="ECO:0000313" key="7">
    <source>
        <dbReference type="Proteomes" id="UP001378592"/>
    </source>
</evidence>
<evidence type="ECO:0000256" key="1">
    <source>
        <dbReference type="ARBA" id="ARBA00022614"/>
    </source>
</evidence>
<keyword evidence="5" id="KW-0732">Signal</keyword>
<feature type="compositionally biased region" description="Polar residues" evidence="3">
    <location>
        <begin position="617"/>
        <end position="637"/>
    </location>
</feature>
<keyword evidence="7" id="KW-1185">Reference proteome</keyword>
<comment type="caution">
    <text evidence="6">The sequence shown here is derived from an EMBL/GenBank/DDBJ whole genome shotgun (WGS) entry which is preliminary data.</text>
</comment>
<feature type="signal peptide" evidence="5">
    <location>
        <begin position="1"/>
        <end position="22"/>
    </location>
</feature>
<evidence type="ECO:0000313" key="6">
    <source>
        <dbReference type="EMBL" id="KAK7873800.1"/>
    </source>
</evidence>
<feature type="compositionally biased region" description="Basic residues" evidence="3">
    <location>
        <begin position="605"/>
        <end position="614"/>
    </location>
</feature>
<feature type="chain" id="PRO_5042915146" evidence="5">
    <location>
        <begin position="23"/>
        <end position="667"/>
    </location>
</feature>
<dbReference type="SUPFAM" id="SSF52058">
    <property type="entry name" value="L domain-like"/>
    <property type="match status" value="1"/>
</dbReference>
<evidence type="ECO:0000256" key="3">
    <source>
        <dbReference type="SAM" id="MobiDB-lite"/>
    </source>
</evidence>
<dbReference type="EMBL" id="JAZDUA010000009">
    <property type="protein sequence ID" value="KAK7873800.1"/>
    <property type="molecule type" value="Genomic_DNA"/>
</dbReference>
<dbReference type="InterPro" id="IPR003591">
    <property type="entry name" value="Leu-rich_rpt_typical-subtyp"/>
</dbReference>
<gene>
    <name evidence="6" type="ORF">R5R35_005785</name>
</gene>
<dbReference type="Pfam" id="PF13855">
    <property type="entry name" value="LRR_8"/>
    <property type="match status" value="3"/>
</dbReference>
<dbReference type="Gene3D" id="3.80.10.10">
    <property type="entry name" value="Ribonuclease Inhibitor"/>
    <property type="match status" value="3"/>
</dbReference>
<dbReference type="AlphaFoldDB" id="A0AAN9W5R6"/>
<keyword evidence="4" id="KW-1133">Transmembrane helix</keyword>
<keyword evidence="4" id="KW-0472">Membrane</keyword>
<keyword evidence="1" id="KW-0433">Leucine-rich repeat</keyword>
<dbReference type="InterPro" id="IPR032675">
    <property type="entry name" value="LRR_dom_sf"/>
</dbReference>
<dbReference type="InterPro" id="IPR001611">
    <property type="entry name" value="Leu-rich_rpt"/>
</dbReference>
<sequence>MASRAQHSVLLVLLLMLLESSSQVDLAPPVLSCPESCRCAHPLKANCSSGSWRSFPLGLNPEVRILHMTNNSILKLDNNTFLITHLPYLNVMYLQRNRINFIHRMAFQELKHLRFLYLDRNRITTFDTDVFSDNKRLEVLGLSFNPLRFPNRGPFLKSTSLQMLDMSHCNISRLPKETFVALSALEELRLSYNSLTQLDADLFMFLQNLKYLYMSNNNLSYIPQDLFMYSEFLQVLDISQNKLKELESFIFHHQIYLEVLYLNFNQLTSLHENLFHSLGNLTELYLQNNSIEAIENDVFGSTANLRLLYLDNNSMENITREALASLESLSHLYISNNHLRTFHMRLVCDLPSLKYLRVYGNPMSCSCELKTLWEWAMYRGIQLWGSCTPEGSDEVLSNSSVASALVQLTCNQTSCAPETVIEKEDTFLLLVYILSGVCPLVLVIICSILTVCAFKNHRKNVQEQEVSYNMTTSSTGYLMQEHMAPGQMYSSDELQNVENCDYAMQATPVKECTHVSPYSVSPVLYSNDNAGVAHCPPPIPAMPPKELLSNSPYAVPLGYVREPPAPVRGRAFSTSEEEESRPLMRPHHGGTLPAASRSSSFRTRQTARRLRPRRQIGNLSSDTEPWSSYSEDASDTVSVTQCEMATWSGSEASTHVVSENNVDTMRA</sequence>
<dbReference type="PROSITE" id="PS51450">
    <property type="entry name" value="LRR"/>
    <property type="match status" value="3"/>
</dbReference>
<accession>A0AAN9W5R6</accession>
<dbReference type="PANTHER" id="PTHR24366:SF70">
    <property type="entry name" value="RETICULON 4 RECEPTOR"/>
    <property type="match status" value="1"/>
</dbReference>
<feature type="transmembrane region" description="Helical" evidence="4">
    <location>
        <begin position="427"/>
        <end position="454"/>
    </location>
</feature>
<dbReference type="PANTHER" id="PTHR24366">
    <property type="entry name" value="IG(IMMUNOGLOBULIN) AND LRR(LEUCINE RICH REPEAT) DOMAINS"/>
    <property type="match status" value="1"/>
</dbReference>
<dbReference type="Proteomes" id="UP001378592">
    <property type="component" value="Unassembled WGS sequence"/>
</dbReference>
<keyword evidence="4" id="KW-0812">Transmembrane</keyword>
<evidence type="ECO:0000256" key="2">
    <source>
        <dbReference type="ARBA" id="ARBA00022737"/>
    </source>
</evidence>
<reference evidence="6 7" key="1">
    <citation type="submission" date="2024-03" db="EMBL/GenBank/DDBJ databases">
        <title>The genome assembly and annotation of the cricket Gryllus longicercus Weissman &amp; Gray.</title>
        <authorList>
            <person name="Szrajer S."/>
            <person name="Gray D."/>
            <person name="Ylla G."/>
        </authorList>
    </citation>
    <scope>NUCLEOTIDE SEQUENCE [LARGE SCALE GENOMIC DNA]</scope>
    <source>
        <strain evidence="6">DAG 2021-001</strain>
        <tissue evidence="6">Whole body minus gut</tissue>
    </source>
</reference>
<name>A0AAN9W5R6_9ORTH</name>
<dbReference type="SMART" id="SM00369">
    <property type="entry name" value="LRR_TYP"/>
    <property type="match status" value="10"/>
</dbReference>
<feature type="region of interest" description="Disordered" evidence="3">
    <location>
        <begin position="569"/>
        <end position="637"/>
    </location>
</feature>
<protein>
    <submittedName>
        <fullName evidence="6">Uncharacterized protein</fullName>
    </submittedName>
</protein>
<evidence type="ECO:0000256" key="4">
    <source>
        <dbReference type="SAM" id="Phobius"/>
    </source>
</evidence>
<dbReference type="SMART" id="SM00365">
    <property type="entry name" value="LRR_SD22"/>
    <property type="match status" value="5"/>
</dbReference>
<organism evidence="6 7">
    <name type="scientific">Gryllus longicercus</name>
    <dbReference type="NCBI Taxonomy" id="2509291"/>
    <lineage>
        <taxon>Eukaryota</taxon>
        <taxon>Metazoa</taxon>
        <taxon>Ecdysozoa</taxon>
        <taxon>Arthropoda</taxon>
        <taxon>Hexapoda</taxon>
        <taxon>Insecta</taxon>
        <taxon>Pterygota</taxon>
        <taxon>Neoptera</taxon>
        <taxon>Polyneoptera</taxon>
        <taxon>Orthoptera</taxon>
        <taxon>Ensifera</taxon>
        <taxon>Gryllidea</taxon>
        <taxon>Grylloidea</taxon>
        <taxon>Gryllidae</taxon>
        <taxon>Gryllinae</taxon>
        <taxon>Gryllus</taxon>
    </lineage>
</organism>
<evidence type="ECO:0000256" key="5">
    <source>
        <dbReference type="SAM" id="SignalP"/>
    </source>
</evidence>
<dbReference type="SMART" id="SM00364">
    <property type="entry name" value="LRR_BAC"/>
    <property type="match status" value="5"/>
</dbReference>